<dbReference type="CDD" id="cd02803">
    <property type="entry name" value="OYE_like_FMN_family"/>
    <property type="match status" value="1"/>
</dbReference>
<gene>
    <name evidence="4" type="ORF">HYY20_11025</name>
</gene>
<name>A0A932CQ95_UNCTE</name>
<dbReference type="Pfam" id="PF00724">
    <property type="entry name" value="Oxidored_FMN"/>
    <property type="match status" value="1"/>
</dbReference>
<dbReference type="Proteomes" id="UP000769766">
    <property type="component" value="Unassembled WGS sequence"/>
</dbReference>
<feature type="domain" description="NADH:flavin oxidoreductase/NADH oxidase N-terminal" evidence="3">
    <location>
        <begin position="6"/>
        <end position="228"/>
    </location>
</feature>
<sequence>MPKISDPIQISKLTLKNRYVKAPTVCGHASEEGFVSDRLLDLYQAEARGGVGMVICHAAFIRQDGQGFRSQTGIYDDKCINGLNRLAETIQAAGARAAIQIFHAGAIAQPKIIGGRTPVSPSSIPLFLDPTQKTRALEDEEIEELARLYGVACARAKEAGFDAVEIHACHGSLIQQFLSPSFNSRTDRWGEDRLLFARRVIQEIRKAIGPDFPLLWRISAEEFIGAKGFTLKDTIESFLPAYLQEGISCVDVSA</sequence>
<feature type="non-terminal residue" evidence="4">
    <location>
        <position position="254"/>
    </location>
</feature>
<dbReference type="InterPro" id="IPR013785">
    <property type="entry name" value="Aldolase_TIM"/>
</dbReference>
<dbReference type="GO" id="GO:0010181">
    <property type="term" value="F:FMN binding"/>
    <property type="evidence" value="ECO:0007669"/>
    <property type="project" value="InterPro"/>
</dbReference>
<proteinExistence type="predicted"/>
<comment type="caution">
    <text evidence="4">The sequence shown here is derived from an EMBL/GenBank/DDBJ whole genome shotgun (WGS) entry which is preliminary data.</text>
</comment>
<dbReference type="InterPro" id="IPR051799">
    <property type="entry name" value="NADH_flavin_oxidoreductase"/>
</dbReference>
<evidence type="ECO:0000259" key="3">
    <source>
        <dbReference type="Pfam" id="PF00724"/>
    </source>
</evidence>
<dbReference type="AlphaFoldDB" id="A0A932CQ95"/>
<protein>
    <submittedName>
        <fullName evidence="4">NADH:flavin oxidoreductase</fullName>
    </submittedName>
</protein>
<dbReference type="SUPFAM" id="SSF51395">
    <property type="entry name" value="FMN-linked oxidoreductases"/>
    <property type="match status" value="1"/>
</dbReference>
<keyword evidence="1" id="KW-0285">Flavoprotein</keyword>
<dbReference type="Gene3D" id="3.20.20.70">
    <property type="entry name" value="Aldolase class I"/>
    <property type="match status" value="1"/>
</dbReference>
<dbReference type="PANTHER" id="PTHR43656">
    <property type="entry name" value="BINDING OXIDOREDUCTASE, PUTATIVE (AFU_ORTHOLOGUE AFUA_2G08260)-RELATED"/>
    <property type="match status" value="1"/>
</dbReference>
<dbReference type="EMBL" id="JACPRF010000334">
    <property type="protein sequence ID" value="MBI2877404.1"/>
    <property type="molecule type" value="Genomic_DNA"/>
</dbReference>
<evidence type="ECO:0000313" key="4">
    <source>
        <dbReference type="EMBL" id="MBI2877404.1"/>
    </source>
</evidence>
<dbReference type="PANTHER" id="PTHR43656:SF2">
    <property type="entry name" value="BINDING OXIDOREDUCTASE, PUTATIVE (AFU_ORTHOLOGUE AFUA_2G08260)-RELATED"/>
    <property type="match status" value="1"/>
</dbReference>
<evidence type="ECO:0000313" key="5">
    <source>
        <dbReference type="Proteomes" id="UP000769766"/>
    </source>
</evidence>
<organism evidence="4 5">
    <name type="scientific">Tectimicrobiota bacterium</name>
    <dbReference type="NCBI Taxonomy" id="2528274"/>
    <lineage>
        <taxon>Bacteria</taxon>
        <taxon>Pseudomonadati</taxon>
        <taxon>Nitrospinota/Tectimicrobiota group</taxon>
        <taxon>Candidatus Tectimicrobiota</taxon>
    </lineage>
</organism>
<evidence type="ECO:0000256" key="1">
    <source>
        <dbReference type="ARBA" id="ARBA00022630"/>
    </source>
</evidence>
<accession>A0A932CQ95</accession>
<dbReference type="InterPro" id="IPR001155">
    <property type="entry name" value="OxRdtase_FMN_N"/>
</dbReference>
<evidence type="ECO:0000256" key="2">
    <source>
        <dbReference type="ARBA" id="ARBA00023002"/>
    </source>
</evidence>
<dbReference type="GO" id="GO:0016491">
    <property type="term" value="F:oxidoreductase activity"/>
    <property type="evidence" value="ECO:0007669"/>
    <property type="project" value="UniProtKB-KW"/>
</dbReference>
<reference evidence="4" key="1">
    <citation type="submission" date="2020-07" db="EMBL/GenBank/DDBJ databases">
        <title>Huge and variable diversity of episymbiotic CPR bacteria and DPANN archaea in groundwater ecosystems.</title>
        <authorList>
            <person name="He C.Y."/>
            <person name="Keren R."/>
            <person name="Whittaker M."/>
            <person name="Farag I.F."/>
            <person name="Doudna J."/>
            <person name="Cate J.H.D."/>
            <person name="Banfield J.F."/>
        </authorList>
    </citation>
    <scope>NUCLEOTIDE SEQUENCE</scope>
    <source>
        <strain evidence="4">NC_groundwater_672_Ag_B-0.1um_62_36</strain>
    </source>
</reference>
<keyword evidence="2" id="KW-0560">Oxidoreductase</keyword>